<dbReference type="InterPro" id="IPR027417">
    <property type="entry name" value="P-loop_NTPase"/>
</dbReference>
<sequence length="351" mass="38650">MTERPTPPDEPRRPSWWIFRGTGRPMPPDERDRRWPPPPPWRTFDGGPDLPPPPSDGQEAQRRLGSGATKQLTTEHLSVINAALHLRRPLLVTGGPGSGKSTLAYLIARELGLGRVLRWPITSRTTMRSGLYEYDAIGRAQAVVESGAGAAADRSVPPIGDFVHLGPLGTALLPRAHPRVLLVDELDKSDYDLPNDLLTILEDGEFDLPELVRVRNHEPETMVYTADRGDMAPIRDGIVRVHEFPIIVVTSNGEREFPAAFLRRCVRLDVPEPDTDALVDLVAAHFPEGDGQHRRIVEQFVARRQQGMLAADQLLNAAHLLTSGALDGGGQDQADLLATIWRRLDPTANLG</sequence>
<dbReference type="SUPFAM" id="SSF52540">
    <property type="entry name" value="P-loop containing nucleoside triphosphate hydrolases"/>
    <property type="match status" value="1"/>
</dbReference>
<dbReference type="Proteomes" id="UP000002484">
    <property type="component" value="Chromosome"/>
</dbReference>
<dbReference type="HOGENOM" id="CLU_051820_2_0_11"/>
<dbReference type="InterPro" id="IPR011704">
    <property type="entry name" value="ATPase_dyneun-rel_AAA"/>
</dbReference>
<accession>E3J971</accession>
<dbReference type="RefSeq" id="WP_013424068.1">
    <property type="nucleotide sequence ID" value="NC_014666.1"/>
</dbReference>
<feature type="domain" description="AAA+ ATPase" evidence="2">
    <location>
        <begin position="86"/>
        <end position="274"/>
    </location>
</feature>
<dbReference type="OrthoDB" id="9783370at2"/>
<dbReference type="Gene3D" id="3.40.50.300">
    <property type="entry name" value="P-loop containing nucleotide triphosphate hydrolases"/>
    <property type="match status" value="1"/>
</dbReference>
<gene>
    <name evidence="3" type="ordered locus">FraEuI1c_2925</name>
</gene>
<dbReference type="SMART" id="SM00382">
    <property type="entry name" value="AAA"/>
    <property type="match status" value="1"/>
</dbReference>
<dbReference type="KEGG" id="fri:FraEuI1c_2925"/>
<feature type="region of interest" description="Disordered" evidence="1">
    <location>
        <begin position="1"/>
        <end position="65"/>
    </location>
</feature>
<evidence type="ECO:0000313" key="3">
    <source>
        <dbReference type="EMBL" id="ADP80950.1"/>
    </source>
</evidence>
<dbReference type="STRING" id="298654.FraEuI1c_2925"/>
<dbReference type="EMBL" id="CP002299">
    <property type="protein sequence ID" value="ADP80950.1"/>
    <property type="molecule type" value="Genomic_DNA"/>
</dbReference>
<evidence type="ECO:0000259" key="2">
    <source>
        <dbReference type="SMART" id="SM00382"/>
    </source>
</evidence>
<dbReference type="GO" id="GO:0005524">
    <property type="term" value="F:ATP binding"/>
    <property type="evidence" value="ECO:0007669"/>
    <property type="project" value="InterPro"/>
</dbReference>
<evidence type="ECO:0000256" key="1">
    <source>
        <dbReference type="SAM" id="MobiDB-lite"/>
    </source>
</evidence>
<dbReference type="CDD" id="cd00009">
    <property type="entry name" value="AAA"/>
    <property type="match status" value="1"/>
</dbReference>
<dbReference type="Pfam" id="PF07728">
    <property type="entry name" value="AAA_5"/>
    <property type="match status" value="1"/>
</dbReference>
<dbReference type="eggNOG" id="COG0714">
    <property type="taxonomic scope" value="Bacteria"/>
</dbReference>
<protein>
    <submittedName>
        <fullName evidence="3">ATPase associated with various cellular activities AAA_5</fullName>
    </submittedName>
</protein>
<keyword evidence="4" id="KW-1185">Reference proteome</keyword>
<organism evidence="3 4">
    <name type="scientific">Pseudofrankia inefficax (strain DSM 45817 / CECT 9037 / DDB 130130 / EuI1c)</name>
    <name type="common">Frankia inefficax</name>
    <dbReference type="NCBI Taxonomy" id="298654"/>
    <lineage>
        <taxon>Bacteria</taxon>
        <taxon>Bacillati</taxon>
        <taxon>Actinomycetota</taxon>
        <taxon>Actinomycetes</taxon>
        <taxon>Frankiales</taxon>
        <taxon>Frankiaceae</taxon>
        <taxon>Pseudofrankia</taxon>
    </lineage>
</organism>
<reference evidence="3 4" key="1">
    <citation type="submission" date="2010-10" db="EMBL/GenBank/DDBJ databases">
        <title>Complete sequence of Frankia sp. EuI1c.</title>
        <authorList>
            <consortium name="US DOE Joint Genome Institute"/>
            <person name="Lucas S."/>
            <person name="Copeland A."/>
            <person name="Lapidus A."/>
            <person name="Cheng J.-F."/>
            <person name="Bruce D."/>
            <person name="Goodwin L."/>
            <person name="Pitluck S."/>
            <person name="Chertkov O."/>
            <person name="Detter J.C."/>
            <person name="Han C."/>
            <person name="Tapia R."/>
            <person name="Land M."/>
            <person name="Hauser L."/>
            <person name="Jeffries C."/>
            <person name="Kyrpides N."/>
            <person name="Ivanova N."/>
            <person name="Mikhailova N."/>
            <person name="Beauchemin N."/>
            <person name="Sen A."/>
            <person name="Sur S.A."/>
            <person name="Gtari M."/>
            <person name="Wall L."/>
            <person name="Tisa L."/>
            <person name="Woyke T."/>
        </authorList>
    </citation>
    <scope>NUCLEOTIDE SEQUENCE [LARGE SCALE GENOMIC DNA]</scope>
    <source>
        <strain evidence="4">DSM 45817 / CECT 9037 / EuI1c</strain>
    </source>
</reference>
<dbReference type="GO" id="GO:0016887">
    <property type="term" value="F:ATP hydrolysis activity"/>
    <property type="evidence" value="ECO:0007669"/>
    <property type="project" value="InterPro"/>
</dbReference>
<proteinExistence type="predicted"/>
<feature type="compositionally biased region" description="Basic and acidic residues" evidence="1">
    <location>
        <begin position="1"/>
        <end position="13"/>
    </location>
</feature>
<dbReference type="AlphaFoldDB" id="E3J971"/>
<dbReference type="InParanoid" id="E3J971"/>
<name>E3J971_PSEI1</name>
<dbReference type="InterPro" id="IPR003593">
    <property type="entry name" value="AAA+_ATPase"/>
</dbReference>
<evidence type="ECO:0000313" key="4">
    <source>
        <dbReference type="Proteomes" id="UP000002484"/>
    </source>
</evidence>